<protein>
    <submittedName>
        <fullName evidence="1">Uncharacterized protein</fullName>
    </submittedName>
</protein>
<dbReference type="Proteomes" id="UP000316855">
    <property type="component" value="Chromosome"/>
</dbReference>
<proteinExistence type="predicted"/>
<accession>A0A517VJT6</accession>
<organism evidence="1 2">
    <name type="scientific">Gimesia algae</name>
    <dbReference type="NCBI Taxonomy" id="2527971"/>
    <lineage>
        <taxon>Bacteria</taxon>
        <taxon>Pseudomonadati</taxon>
        <taxon>Planctomycetota</taxon>
        <taxon>Planctomycetia</taxon>
        <taxon>Planctomycetales</taxon>
        <taxon>Planctomycetaceae</taxon>
        <taxon>Gimesia</taxon>
    </lineage>
</organism>
<evidence type="ECO:0000313" key="2">
    <source>
        <dbReference type="Proteomes" id="UP000316855"/>
    </source>
</evidence>
<reference evidence="1 2" key="1">
    <citation type="submission" date="2019-02" db="EMBL/GenBank/DDBJ databases">
        <title>Deep-cultivation of Planctomycetes and their phenomic and genomic characterization uncovers novel biology.</title>
        <authorList>
            <person name="Wiegand S."/>
            <person name="Jogler M."/>
            <person name="Boedeker C."/>
            <person name="Pinto D."/>
            <person name="Vollmers J."/>
            <person name="Rivas-Marin E."/>
            <person name="Kohn T."/>
            <person name="Peeters S.H."/>
            <person name="Heuer A."/>
            <person name="Rast P."/>
            <person name="Oberbeckmann S."/>
            <person name="Bunk B."/>
            <person name="Jeske O."/>
            <person name="Meyerdierks A."/>
            <person name="Storesund J.E."/>
            <person name="Kallscheuer N."/>
            <person name="Luecker S."/>
            <person name="Lage O.M."/>
            <person name="Pohl T."/>
            <person name="Merkel B.J."/>
            <person name="Hornburger P."/>
            <person name="Mueller R.-W."/>
            <person name="Bruemmer F."/>
            <person name="Labrenz M."/>
            <person name="Spormann A.M."/>
            <person name="Op den Camp H."/>
            <person name="Overmann J."/>
            <person name="Amann R."/>
            <person name="Jetten M.S.M."/>
            <person name="Mascher T."/>
            <person name="Medema M.H."/>
            <person name="Devos D.P."/>
            <person name="Kaster A.-K."/>
            <person name="Ovreas L."/>
            <person name="Rohde M."/>
            <person name="Galperin M.Y."/>
            <person name="Jogler C."/>
        </authorList>
    </citation>
    <scope>NUCLEOTIDE SEQUENCE [LARGE SCALE GENOMIC DNA]</scope>
    <source>
        <strain evidence="1 2">Pan161</strain>
    </source>
</reference>
<sequence>MSDQRPVVEVIDKTMVALLQKQAPEERLLIAAEM</sequence>
<dbReference type="AlphaFoldDB" id="A0A517VJT6"/>
<dbReference type="KEGG" id="gax:Pan161_49400"/>
<keyword evidence="2" id="KW-1185">Reference proteome</keyword>
<gene>
    <name evidence="1" type="ORF">Pan161_49400</name>
</gene>
<name>A0A517VJT6_9PLAN</name>
<dbReference type="EMBL" id="CP036343">
    <property type="protein sequence ID" value="QDT93262.1"/>
    <property type="molecule type" value="Genomic_DNA"/>
</dbReference>
<evidence type="ECO:0000313" key="1">
    <source>
        <dbReference type="EMBL" id="QDT93262.1"/>
    </source>
</evidence>